<dbReference type="Gene3D" id="3.75.10.10">
    <property type="entry name" value="L-arginine/glycine Amidinotransferase, Chain A"/>
    <property type="match status" value="1"/>
</dbReference>
<evidence type="ECO:0000313" key="2">
    <source>
        <dbReference type="Proteomes" id="UP001147653"/>
    </source>
</evidence>
<dbReference type="PANTHER" id="PTHR47271:SF2">
    <property type="entry name" value="ARGININE DEIMINASE"/>
    <property type="match status" value="1"/>
</dbReference>
<protein>
    <submittedName>
        <fullName evidence="1">Arginine deiminase family protein</fullName>
    </submittedName>
</protein>
<sequence>MSSAPFGVTSMVAPLQRVLVRKPATSGDWDGAGWRTPDATALERQHEQLVELLDSLGVEVVVAEALDQQVDAVYMHDSSIVSGQGAIPLNMAKAVRKGEPAHAQQEFERLGIPILGTLEGDAYLDGGDHFYLDDSTVAVGLGYRTNQKGAQALQRLLDPEGIHVEAYDMPHDQGPDYVLHLQSFLSGATENLFVVYEPLAPVRLLQDLKERGIDWIAIDDESYHAMGCNILPVRPGVVIVVDGAPKVRSALEAKGVEVHAYDGTDLSLKGDGGPTCLTAPLLRA</sequence>
<proteinExistence type="predicted"/>
<comment type="caution">
    <text evidence="1">The sequence shown here is derived from an EMBL/GenBank/DDBJ whole genome shotgun (WGS) entry which is preliminary data.</text>
</comment>
<dbReference type="GO" id="GO:0019546">
    <property type="term" value="P:L-arginine deiminase pathway"/>
    <property type="evidence" value="ECO:0007669"/>
    <property type="project" value="TreeGrafter"/>
</dbReference>
<accession>A0A9X3NE95</accession>
<dbReference type="AlphaFoldDB" id="A0A9X3NE95"/>
<evidence type="ECO:0000313" key="1">
    <source>
        <dbReference type="EMBL" id="MDA0183624.1"/>
    </source>
</evidence>
<dbReference type="Proteomes" id="UP001147653">
    <property type="component" value="Unassembled WGS sequence"/>
</dbReference>
<dbReference type="EMBL" id="JAPDDP010000057">
    <property type="protein sequence ID" value="MDA0183624.1"/>
    <property type="molecule type" value="Genomic_DNA"/>
</dbReference>
<dbReference type="RefSeq" id="WP_270028021.1">
    <property type="nucleotide sequence ID" value="NZ_JAPDDP010000057.1"/>
</dbReference>
<dbReference type="SUPFAM" id="SSF55909">
    <property type="entry name" value="Pentein"/>
    <property type="match status" value="1"/>
</dbReference>
<reference evidence="1" key="1">
    <citation type="submission" date="2022-10" db="EMBL/GenBank/DDBJ databases">
        <title>The WGS of Solirubrobacter phytolaccae KCTC 29190.</title>
        <authorList>
            <person name="Jiang Z."/>
        </authorList>
    </citation>
    <scope>NUCLEOTIDE SEQUENCE</scope>
    <source>
        <strain evidence="1">KCTC 29190</strain>
    </source>
</reference>
<dbReference type="GO" id="GO:0016990">
    <property type="term" value="F:arginine deiminase activity"/>
    <property type="evidence" value="ECO:0007669"/>
    <property type="project" value="TreeGrafter"/>
</dbReference>
<dbReference type="Pfam" id="PF19420">
    <property type="entry name" value="DDAH_eukar"/>
    <property type="match status" value="1"/>
</dbReference>
<name>A0A9X3NE95_9ACTN</name>
<keyword evidence="2" id="KW-1185">Reference proteome</keyword>
<gene>
    <name evidence="1" type="ORF">OJ997_25165</name>
</gene>
<organism evidence="1 2">
    <name type="scientific">Solirubrobacter phytolaccae</name>
    <dbReference type="NCBI Taxonomy" id="1404360"/>
    <lineage>
        <taxon>Bacteria</taxon>
        <taxon>Bacillati</taxon>
        <taxon>Actinomycetota</taxon>
        <taxon>Thermoleophilia</taxon>
        <taxon>Solirubrobacterales</taxon>
        <taxon>Solirubrobacteraceae</taxon>
        <taxon>Solirubrobacter</taxon>
    </lineage>
</organism>
<dbReference type="PANTHER" id="PTHR47271">
    <property type="entry name" value="ARGININE DEIMINASE"/>
    <property type="match status" value="1"/>
</dbReference>